<organism evidence="4 5">
    <name type="scientific">Halobaculum magnesiiphilum</name>
    <dbReference type="NCBI Taxonomy" id="1017351"/>
    <lineage>
        <taxon>Archaea</taxon>
        <taxon>Methanobacteriati</taxon>
        <taxon>Methanobacteriota</taxon>
        <taxon>Stenosarchaea group</taxon>
        <taxon>Halobacteria</taxon>
        <taxon>Halobacteriales</taxon>
        <taxon>Haloferacaceae</taxon>
        <taxon>Halobaculum</taxon>
    </lineage>
</organism>
<keyword evidence="2" id="KW-1133">Transmembrane helix</keyword>
<dbReference type="Pfam" id="PF26498">
    <property type="entry name" value="DUF8164"/>
    <property type="match status" value="1"/>
</dbReference>
<reference evidence="4 5" key="1">
    <citation type="journal article" date="2021" name="Int. J. Syst. Evol. Microbiol.">
        <title>Halobaculum halophilum sp. nov. and Halobaculum salinum sp. nov., isolated from salt lake and saline soil.</title>
        <authorList>
            <person name="Cui H.L."/>
            <person name="Shi X.W."/>
            <person name="Yin X.M."/>
            <person name="Yang X.Y."/>
            <person name="Hou J."/>
            <person name="Zhu L."/>
        </authorList>
    </citation>
    <scope>NUCLEOTIDE SEQUENCE [LARGE SCALE GENOMIC DNA]</scope>
    <source>
        <strain evidence="4 5">NBRC 109044</strain>
    </source>
</reference>
<dbReference type="GeneID" id="67177583"/>
<sequence length="283" mass="31532">MTGRQRMSSAFSLIPNLQTPDVDRGDSVVVDLYIGGTTKLGENKLIINWDYEDLISEDPGEIILGYERETTTIKEYLEGEPEVTLATEVVNLDEFDAADELRDVGYVEDMKDIGHIDGAADLEIQRVEPASSSSVDNITHEINPSGASLTLPNWLTSDSSEFSKTSRAFDSGNPSKEDAPNGIPQITSEMRQDFPPFRLRLNIKDTATPGDYSIKFILFYNDPSLRRTFFDRQEVTFHVNSRREELEPIPTWIAVISGIVAVLSLAIQANIFTTAINILARVL</sequence>
<keyword evidence="2" id="KW-0812">Transmembrane</keyword>
<evidence type="ECO:0000313" key="4">
    <source>
        <dbReference type="EMBL" id="QZP38602.1"/>
    </source>
</evidence>
<keyword evidence="5" id="KW-1185">Reference proteome</keyword>
<name>A0A8T8WFE3_9EURY</name>
<dbReference type="RefSeq" id="WP_222608402.1">
    <property type="nucleotide sequence ID" value="NZ_CP081958.1"/>
</dbReference>
<dbReference type="Proteomes" id="UP000826254">
    <property type="component" value="Chromosome"/>
</dbReference>
<keyword evidence="2" id="KW-0472">Membrane</keyword>
<gene>
    <name evidence="4" type="ORF">K6T50_05535</name>
</gene>
<evidence type="ECO:0000313" key="5">
    <source>
        <dbReference type="Proteomes" id="UP000826254"/>
    </source>
</evidence>
<dbReference type="AlphaFoldDB" id="A0A8T8WFE3"/>
<evidence type="ECO:0000259" key="3">
    <source>
        <dbReference type="Pfam" id="PF26498"/>
    </source>
</evidence>
<evidence type="ECO:0000256" key="2">
    <source>
        <dbReference type="SAM" id="Phobius"/>
    </source>
</evidence>
<feature type="transmembrane region" description="Helical" evidence="2">
    <location>
        <begin position="252"/>
        <end position="280"/>
    </location>
</feature>
<dbReference type="KEGG" id="hmp:K6T50_05535"/>
<evidence type="ECO:0000256" key="1">
    <source>
        <dbReference type="SAM" id="MobiDB-lite"/>
    </source>
</evidence>
<feature type="domain" description="DUF8164" evidence="3">
    <location>
        <begin position="157"/>
        <end position="259"/>
    </location>
</feature>
<accession>A0A8T8WFE3</accession>
<dbReference type="InterPro" id="IPR058478">
    <property type="entry name" value="DUF8164"/>
</dbReference>
<dbReference type="EMBL" id="CP081958">
    <property type="protein sequence ID" value="QZP38602.1"/>
    <property type="molecule type" value="Genomic_DNA"/>
</dbReference>
<feature type="compositionally biased region" description="Polar residues" evidence="1">
    <location>
        <begin position="165"/>
        <end position="174"/>
    </location>
</feature>
<proteinExistence type="predicted"/>
<protein>
    <recommendedName>
        <fullName evidence="3">DUF8164 domain-containing protein</fullName>
    </recommendedName>
</protein>
<feature type="region of interest" description="Disordered" evidence="1">
    <location>
        <begin position="165"/>
        <end position="186"/>
    </location>
</feature>